<gene>
    <name evidence="2" type="ORF">GCM10011379_24020</name>
</gene>
<proteinExistence type="predicted"/>
<sequence>MLLLTTGFTAGAQQVDSIYFHLYTDSLKKGVYNYINVDARMSDNTWRPLSARDVQFASSYGKWDECNLIIDSAITDAYVDVTATYKKQPALTRSVRIYIKVLPDPPLKTEGELKQDWDTRKRKKKS</sequence>
<evidence type="ECO:0000313" key="3">
    <source>
        <dbReference type="Proteomes" id="UP000627292"/>
    </source>
</evidence>
<dbReference type="EMBL" id="BMIB01000002">
    <property type="protein sequence ID" value="GGH68085.1"/>
    <property type="molecule type" value="Genomic_DNA"/>
</dbReference>
<feature type="region of interest" description="Disordered" evidence="1">
    <location>
        <begin position="106"/>
        <end position="126"/>
    </location>
</feature>
<evidence type="ECO:0000256" key="1">
    <source>
        <dbReference type="SAM" id="MobiDB-lite"/>
    </source>
</evidence>
<protein>
    <submittedName>
        <fullName evidence="2">Uncharacterized protein</fullName>
    </submittedName>
</protein>
<dbReference type="Proteomes" id="UP000627292">
    <property type="component" value="Unassembled WGS sequence"/>
</dbReference>
<accession>A0A917IYA7</accession>
<reference evidence="2" key="1">
    <citation type="journal article" date="2014" name="Int. J. Syst. Evol. Microbiol.">
        <title>Complete genome sequence of Corynebacterium casei LMG S-19264T (=DSM 44701T), isolated from a smear-ripened cheese.</title>
        <authorList>
            <consortium name="US DOE Joint Genome Institute (JGI-PGF)"/>
            <person name="Walter F."/>
            <person name="Albersmeier A."/>
            <person name="Kalinowski J."/>
            <person name="Ruckert C."/>
        </authorList>
    </citation>
    <scope>NUCLEOTIDE SEQUENCE</scope>
    <source>
        <strain evidence="2">CGMCC 1.15290</strain>
    </source>
</reference>
<evidence type="ECO:0000313" key="2">
    <source>
        <dbReference type="EMBL" id="GGH68085.1"/>
    </source>
</evidence>
<comment type="caution">
    <text evidence="2">The sequence shown here is derived from an EMBL/GenBank/DDBJ whole genome shotgun (WGS) entry which is preliminary data.</text>
</comment>
<name>A0A917IYA7_9BACT</name>
<dbReference type="AlphaFoldDB" id="A0A917IYA7"/>
<feature type="compositionally biased region" description="Basic and acidic residues" evidence="1">
    <location>
        <begin position="107"/>
        <end position="119"/>
    </location>
</feature>
<reference evidence="2" key="2">
    <citation type="submission" date="2020-09" db="EMBL/GenBank/DDBJ databases">
        <authorList>
            <person name="Sun Q."/>
            <person name="Zhou Y."/>
        </authorList>
    </citation>
    <scope>NUCLEOTIDE SEQUENCE</scope>
    <source>
        <strain evidence="2">CGMCC 1.15290</strain>
    </source>
</reference>
<organism evidence="2 3">
    <name type="scientific">Filimonas zeae</name>
    <dbReference type="NCBI Taxonomy" id="1737353"/>
    <lineage>
        <taxon>Bacteria</taxon>
        <taxon>Pseudomonadati</taxon>
        <taxon>Bacteroidota</taxon>
        <taxon>Chitinophagia</taxon>
        <taxon>Chitinophagales</taxon>
        <taxon>Chitinophagaceae</taxon>
        <taxon>Filimonas</taxon>
    </lineage>
</organism>
<keyword evidence="3" id="KW-1185">Reference proteome</keyword>